<dbReference type="EMBL" id="CP001398">
    <property type="protein sequence ID" value="ACS32799.1"/>
    <property type="molecule type" value="Genomic_DNA"/>
</dbReference>
<evidence type="ECO:0000313" key="1">
    <source>
        <dbReference type="EMBL" id="ACS32799.1"/>
    </source>
</evidence>
<sequence>MTGGGMVYFTVKVRNYRPDKLDVRGFIEDEAGAVIVKMGDSGVYTIPAREEKSFSFSYTLYGIANHTFKLFIDNTDGKPNGNGDEKWKKVKVEVKPIKGIGLKQVGVECDNLYFKYDMGNYKAKLACKFVIYNGYNFSLEVNGKIMAKMNASVLNKYLQSDSLVTSINPHTISAGQYFAINSTAYFEISKSSLPRLIRVLSGAGLIFPYWEDAANDIRVETEFYGATIPIEITYDVPFDRIGIQRFTFIESTYIEVDQIAVVTDVATDVFLTYELKTKTIPLADIEFIQNALNKLPPSIRQKVSPITNPLLQQISINWLANWMKEKLITEWRG</sequence>
<dbReference type="KEGG" id="tga:TGAM_0297"/>
<dbReference type="Proteomes" id="UP000001488">
    <property type="component" value="Chromosome"/>
</dbReference>
<dbReference type="STRING" id="593117.TGAM_0297"/>
<evidence type="ECO:0000313" key="2">
    <source>
        <dbReference type="Proteomes" id="UP000001488"/>
    </source>
</evidence>
<keyword evidence="2" id="KW-1185">Reference proteome</keyword>
<accession>C5A3I7</accession>
<dbReference type="HOGENOM" id="CLU_833203_0_0_2"/>
<gene>
    <name evidence="1" type="ordered locus">TGAM_0297</name>
</gene>
<dbReference type="PaxDb" id="593117-TGAM_0297"/>
<proteinExistence type="predicted"/>
<protein>
    <submittedName>
        <fullName evidence="1">Uncharacterized protein</fullName>
    </submittedName>
</protein>
<dbReference type="eggNOG" id="arCOG07710">
    <property type="taxonomic scope" value="Archaea"/>
</dbReference>
<dbReference type="PATRIC" id="fig|593117.10.peg.297"/>
<name>C5A3I7_THEGJ</name>
<reference evidence="1 2" key="1">
    <citation type="journal article" date="2007" name="Genome Biol.">
        <title>Genome analysis and genome-wide proteomics of Thermococcus gammatolerans, the most radioresistant organism known amongst the Archaea.</title>
        <authorList>
            <person name="Zivanovic Y."/>
            <person name="Armengaud J."/>
            <person name="Lagorce A."/>
            <person name="Leplat C."/>
            <person name="Guerin P."/>
            <person name="Dutertre M."/>
            <person name="Anthouard V."/>
            <person name="Forterre P."/>
            <person name="Wincker P."/>
            <person name="Confalonieri F."/>
        </authorList>
    </citation>
    <scope>NUCLEOTIDE SEQUENCE [LARGE SCALE GENOMIC DNA]</scope>
    <source>
        <strain evidence="2">DSM 15229 / JCM 11827 / EJ3</strain>
    </source>
</reference>
<dbReference type="AlphaFoldDB" id="C5A3I7"/>
<organism evidence="1 2">
    <name type="scientific">Thermococcus gammatolerans (strain DSM 15229 / JCM 11827 / EJ3)</name>
    <dbReference type="NCBI Taxonomy" id="593117"/>
    <lineage>
        <taxon>Archaea</taxon>
        <taxon>Methanobacteriati</taxon>
        <taxon>Methanobacteriota</taxon>
        <taxon>Thermococci</taxon>
        <taxon>Thermococcales</taxon>
        <taxon>Thermococcaceae</taxon>
        <taxon>Thermococcus</taxon>
    </lineage>
</organism>